<gene>
    <name evidence="1" type="ORF">MM415B02087_0002</name>
</gene>
<dbReference type="Pfam" id="PF07352">
    <property type="entry name" value="Phage_Mu_Gam"/>
    <property type="match status" value="1"/>
</dbReference>
<accession>A0A6M3KY59</accession>
<dbReference type="GO" id="GO:0003690">
    <property type="term" value="F:double-stranded DNA binding"/>
    <property type="evidence" value="ECO:0007669"/>
    <property type="project" value="InterPro"/>
</dbReference>
<dbReference type="EMBL" id="MT142631">
    <property type="protein sequence ID" value="QJA86364.1"/>
    <property type="molecule type" value="Genomic_DNA"/>
</dbReference>
<evidence type="ECO:0000313" key="1">
    <source>
        <dbReference type="EMBL" id="QJA86364.1"/>
    </source>
</evidence>
<protein>
    <submittedName>
        <fullName evidence="1">Putative host-nuclease inhibitor protein</fullName>
    </submittedName>
</protein>
<dbReference type="InterPro" id="IPR009951">
    <property type="entry name" value="Host-nuc_inhib_Gam"/>
</dbReference>
<proteinExistence type="predicted"/>
<dbReference type="GO" id="GO:0042262">
    <property type="term" value="P:DNA protection"/>
    <property type="evidence" value="ECO:0007669"/>
    <property type="project" value="InterPro"/>
</dbReference>
<dbReference type="AlphaFoldDB" id="A0A6M3KY59"/>
<sequence length="186" mass="21093">MIATAQAQVMFGEDFEGEYEAALEAYVEKNPDAGMTALPAPDIALEDQANKSLRAVKFWRKEQDRLEQQVKDEVGRLQLWLKTEQDRLDRKIRWHEDGLHDFLVRSGKKSIKLAYGVIKWVKGRDKVEVLDMAALEIWAQNNGLGVRVKREADKLAIAKHIKETGEIPDGTDLVAGEDTFTVDTKD</sequence>
<name>A0A6M3KY59_9ZZZZ</name>
<organism evidence="1">
    <name type="scientific">viral metagenome</name>
    <dbReference type="NCBI Taxonomy" id="1070528"/>
    <lineage>
        <taxon>unclassified sequences</taxon>
        <taxon>metagenomes</taxon>
        <taxon>organismal metagenomes</taxon>
    </lineage>
</organism>
<reference evidence="1" key="1">
    <citation type="submission" date="2020-03" db="EMBL/GenBank/DDBJ databases">
        <title>The deep terrestrial virosphere.</title>
        <authorList>
            <person name="Holmfeldt K."/>
            <person name="Nilsson E."/>
            <person name="Simone D."/>
            <person name="Lopez-Fernandez M."/>
            <person name="Wu X."/>
            <person name="de Brujin I."/>
            <person name="Lundin D."/>
            <person name="Andersson A."/>
            <person name="Bertilsson S."/>
            <person name="Dopson M."/>
        </authorList>
    </citation>
    <scope>NUCLEOTIDE SEQUENCE</scope>
    <source>
        <strain evidence="1">MM415B02087</strain>
    </source>
</reference>
<dbReference type="SUPFAM" id="SSF161266">
    <property type="entry name" value="Gam-like"/>
    <property type="match status" value="1"/>
</dbReference>